<dbReference type="InterPro" id="IPR014014">
    <property type="entry name" value="RNA_helicase_DEAD_Q_motif"/>
</dbReference>
<evidence type="ECO:0000259" key="10">
    <source>
        <dbReference type="PROSITE" id="PS51195"/>
    </source>
</evidence>
<evidence type="ECO:0000256" key="4">
    <source>
        <dbReference type="ARBA" id="ARBA00022840"/>
    </source>
</evidence>
<dbReference type="InterPro" id="IPR027417">
    <property type="entry name" value="P-loop_NTPase"/>
</dbReference>
<evidence type="ECO:0000256" key="3">
    <source>
        <dbReference type="ARBA" id="ARBA00022806"/>
    </source>
</evidence>
<feature type="domain" description="DEAD-box RNA helicase Q" evidence="10">
    <location>
        <begin position="4"/>
        <end position="32"/>
    </location>
</feature>
<evidence type="ECO:0000259" key="8">
    <source>
        <dbReference type="PROSITE" id="PS51192"/>
    </source>
</evidence>
<dbReference type="SMART" id="SM00487">
    <property type="entry name" value="DEXDc"/>
    <property type="match status" value="1"/>
</dbReference>
<evidence type="ECO:0000313" key="12">
    <source>
        <dbReference type="Proteomes" id="UP000000925"/>
    </source>
</evidence>
<keyword evidence="12" id="KW-1185">Reference proteome</keyword>
<dbReference type="RefSeq" id="WP_013041795.1">
    <property type="nucleotide sequence ID" value="NC_014008.1"/>
</dbReference>
<proteinExistence type="inferred from homology"/>
<feature type="domain" description="Helicase C-terminal" evidence="9">
    <location>
        <begin position="233"/>
        <end position="373"/>
    </location>
</feature>
<keyword evidence="3 7" id="KW-0347">Helicase</keyword>
<keyword evidence="4 7" id="KW-0067">ATP-binding</keyword>
<evidence type="ECO:0000256" key="7">
    <source>
        <dbReference type="RuleBase" id="RU000492"/>
    </source>
</evidence>
<dbReference type="InterPro" id="IPR011545">
    <property type="entry name" value="DEAD/DEAH_box_helicase_dom"/>
</dbReference>
<gene>
    <name evidence="11" type="ordered locus">Caka_0040</name>
</gene>
<dbReference type="EMBL" id="CP001998">
    <property type="protein sequence ID" value="ADE53069.1"/>
    <property type="molecule type" value="Genomic_DNA"/>
</dbReference>
<dbReference type="SMART" id="SM00490">
    <property type="entry name" value="HELICc"/>
    <property type="match status" value="1"/>
</dbReference>
<dbReference type="Proteomes" id="UP000000925">
    <property type="component" value="Chromosome"/>
</dbReference>
<comment type="similarity">
    <text evidence="5 7">Belongs to the DEAD box helicase family.</text>
</comment>
<evidence type="ECO:0000259" key="9">
    <source>
        <dbReference type="PROSITE" id="PS51194"/>
    </source>
</evidence>
<dbReference type="GO" id="GO:0005524">
    <property type="term" value="F:ATP binding"/>
    <property type="evidence" value="ECO:0007669"/>
    <property type="project" value="UniProtKB-KW"/>
</dbReference>
<dbReference type="CDD" id="cd18787">
    <property type="entry name" value="SF2_C_DEAD"/>
    <property type="match status" value="1"/>
</dbReference>
<accession>D5EKI8</accession>
<keyword evidence="1 7" id="KW-0547">Nucleotide-binding</keyword>
<dbReference type="InterPro" id="IPR050079">
    <property type="entry name" value="DEAD_box_RNA_helicase"/>
</dbReference>
<feature type="short sequence motif" description="Q motif" evidence="6">
    <location>
        <begin position="4"/>
        <end position="32"/>
    </location>
</feature>
<dbReference type="InterPro" id="IPR044742">
    <property type="entry name" value="DEAD/DEAH_RhlB"/>
</dbReference>
<dbReference type="GO" id="GO:0005829">
    <property type="term" value="C:cytosol"/>
    <property type="evidence" value="ECO:0007669"/>
    <property type="project" value="TreeGrafter"/>
</dbReference>
<keyword evidence="2 7" id="KW-0378">Hydrolase</keyword>
<protein>
    <submittedName>
        <fullName evidence="11">DEAD/DEAH box helicase domain protein</fullName>
    </submittedName>
</protein>
<dbReference type="Gene3D" id="3.40.50.300">
    <property type="entry name" value="P-loop containing nucleotide triphosphate hydrolases"/>
    <property type="match status" value="2"/>
</dbReference>
<dbReference type="Pfam" id="PF00271">
    <property type="entry name" value="Helicase_C"/>
    <property type="match status" value="1"/>
</dbReference>
<dbReference type="InterPro" id="IPR001650">
    <property type="entry name" value="Helicase_C-like"/>
</dbReference>
<reference evidence="11 12" key="1">
    <citation type="journal article" date="2010" name="Stand. Genomic Sci.">
        <title>Complete genome sequence of Coraliomargarita akajimensis type strain (04OKA010-24).</title>
        <authorList>
            <person name="Mavromatis K."/>
            <person name="Abt B."/>
            <person name="Brambilla E."/>
            <person name="Lapidus A."/>
            <person name="Copeland A."/>
            <person name="Deshpande S."/>
            <person name="Nolan M."/>
            <person name="Lucas S."/>
            <person name="Tice H."/>
            <person name="Cheng J.F."/>
            <person name="Han C."/>
            <person name="Detter J.C."/>
            <person name="Woyke T."/>
            <person name="Goodwin L."/>
            <person name="Pitluck S."/>
            <person name="Held B."/>
            <person name="Brettin T."/>
            <person name="Tapia R."/>
            <person name="Ivanova N."/>
            <person name="Mikhailova N."/>
            <person name="Pati A."/>
            <person name="Liolios K."/>
            <person name="Chen A."/>
            <person name="Palaniappan K."/>
            <person name="Land M."/>
            <person name="Hauser L."/>
            <person name="Chang Y.J."/>
            <person name="Jeffries C.D."/>
            <person name="Rohde M."/>
            <person name="Goker M."/>
            <person name="Bristow J."/>
            <person name="Eisen J.A."/>
            <person name="Markowitz V."/>
            <person name="Hugenholtz P."/>
            <person name="Klenk H.P."/>
            <person name="Kyrpides N.C."/>
        </authorList>
    </citation>
    <scope>NUCLEOTIDE SEQUENCE [LARGE SCALE GENOMIC DNA]</scope>
    <source>
        <strain evidence="12">DSM 45221 / IAM 15411 / JCM 23193 / KCTC 12865</strain>
    </source>
</reference>
<dbReference type="PROSITE" id="PS51195">
    <property type="entry name" value="Q_MOTIF"/>
    <property type="match status" value="1"/>
</dbReference>
<dbReference type="PROSITE" id="PS51192">
    <property type="entry name" value="HELICASE_ATP_BIND_1"/>
    <property type="match status" value="1"/>
</dbReference>
<dbReference type="PANTHER" id="PTHR47959:SF1">
    <property type="entry name" value="ATP-DEPENDENT RNA HELICASE DBPA"/>
    <property type="match status" value="1"/>
</dbReference>
<dbReference type="InterPro" id="IPR000629">
    <property type="entry name" value="RNA-helicase_DEAD-box_CS"/>
</dbReference>
<dbReference type="PROSITE" id="PS00039">
    <property type="entry name" value="DEAD_ATP_HELICASE"/>
    <property type="match status" value="1"/>
</dbReference>
<evidence type="ECO:0000256" key="1">
    <source>
        <dbReference type="ARBA" id="ARBA00022741"/>
    </source>
</evidence>
<organism evidence="11 12">
    <name type="scientific">Coraliomargarita akajimensis (strain DSM 45221 / IAM 15411 / JCM 23193 / KCTC 12865 / 04OKA010-24)</name>
    <dbReference type="NCBI Taxonomy" id="583355"/>
    <lineage>
        <taxon>Bacteria</taxon>
        <taxon>Pseudomonadati</taxon>
        <taxon>Verrucomicrobiota</taxon>
        <taxon>Opitutia</taxon>
        <taxon>Puniceicoccales</taxon>
        <taxon>Coraliomargaritaceae</taxon>
        <taxon>Coraliomargarita</taxon>
    </lineage>
</organism>
<dbReference type="GO" id="GO:0003676">
    <property type="term" value="F:nucleic acid binding"/>
    <property type="evidence" value="ECO:0007669"/>
    <property type="project" value="InterPro"/>
</dbReference>
<dbReference type="GO" id="GO:0003724">
    <property type="term" value="F:RNA helicase activity"/>
    <property type="evidence" value="ECO:0007669"/>
    <property type="project" value="InterPro"/>
</dbReference>
<evidence type="ECO:0000313" key="11">
    <source>
        <dbReference type="EMBL" id="ADE53069.1"/>
    </source>
</evidence>
<name>D5EKI8_CORAD</name>
<dbReference type="GO" id="GO:0016787">
    <property type="term" value="F:hydrolase activity"/>
    <property type="evidence" value="ECO:0007669"/>
    <property type="project" value="UniProtKB-KW"/>
</dbReference>
<dbReference type="PROSITE" id="PS51194">
    <property type="entry name" value="HELICASE_CTER"/>
    <property type="match status" value="1"/>
</dbReference>
<dbReference type="HOGENOM" id="CLU_003041_1_3_0"/>
<dbReference type="InterPro" id="IPR014001">
    <property type="entry name" value="Helicase_ATP-bd"/>
</dbReference>
<dbReference type="SUPFAM" id="SSF52540">
    <property type="entry name" value="P-loop containing nucleoside triphosphate hydrolases"/>
    <property type="match status" value="1"/>
</dbReference>
<evidence type="ECO:0000256" key="5">
    <source>
        <dbReference type="ARBA" id="ARBA00038437"/>
    </source>
</evidence>
<dbReference type="AlphaFoldDB" id="D5EKI8"/>
<dbReference type="CDD" id="cd00268">
    <property type="entry name" value="DEADc"/>
    <property type="match status" value="1"/>
</dbReference>
<dbReference type="Pfam" id="PF00270">
    <property type="entry name" value="DEAD"/>
    <property type="match status" value="1"/>
</dbReference>
<dbReference type="KEGG" id="caa:Caka_0040"/>
<dbReference type="PANTHER" id="PTHR47959">
    <property type="entry name" value="ATP-DEPENDENT RNA HELICASE RHLE-RELATED"/>
    <property type="match status" value="1"/>
</dbReference>
<evidence type="ECO:0000256" key="6">
    <source>
        <dbReference type="PROSITE-ProRule" id="PRU00552"/>
    </source>
</evidence>
<dbReference type="eggNOG" id="COG0513">
    <property type="taxonomic scope" value="Bacteria"/>
</dbReference>
<sequence length="373" mass="41485">MMTETFSAMGVPDDLVEGISALGIHEPTPIQTKVIPLLLEDQSDLIAQAQTGTGKTAAFGLPLLTKVDPSKEGIQALIVAPTRELAKQIGKQLFRFTKFSKKKVFVEVTAGGDKIEIQAERLQRPTQIVVATPGRLMDLLELNALNLESVQYLVLDEADEMLSMGFRAELAKIFKLTKRRRGTWLFSATFQDKVKRLAADNLSPDARMLKVAKKEVVNRNIEHSFAVCSREDKDEFILDYLKSKGTQRGMIFVRTKAGAIRLGEVLRDAGVPVGVLQGDLSQRDRDKVMRIFKRKESQVLVATDVAARGIDIEALAFVIQHQLPDAGQYYTHRAGRTARAGKRGVSLTLIEPKERSKITKLEQELGLNFMLVE</sequence>
<evidence type="ECO:0000256" key="2">
    <source>
        <dbReference type="ARBA" id="ARBA00022801"/>
    </source>
</evidence>
<feature type="domain" description="Helicase ATP-binding" evidence="8">
    <location>
        <begin position="36"/>
        <end position="208"/>
    </location>
</feature>
<dbReference type="STRING" id="583355.Caka_0040"/>